<reference evidence="2" key="1">
    <citation type="journal article" date="2020" name="Cell">
        <title>Large-Scale Comparative Analyses of Tick Genomes Elucidate Their Genetic Diversity and Vector Capacities.</title>
        <authorList>
            <consortium name="Tick Genome and Microbiome Consortium (TIGMIC)"/>
            <person name="Jia N."/>
            <person name="Wang J."/>
            <person name="Shi W."/>
            <person name="Du L."/>
            <person name="Sun Y."/>
            <person name="Zhan W."/>
            <person name="Jiang J.F."/>
            <person name="Wang Q."/>
            <person name="Zhang B."/>
            <person name="Ji P."/>
            <person name="Bell-Sakyi L."/>
            <person name="Cui X.M."/>
            <person name="Yuan T.T."/>
            <person name="Jiang B.G."/>
            <person name="Yang W.F."/>
            <person name="Lam T.T."/>
            <person name="Chang Q.C."/>
            <person name="Ding S.J."/>
            <person name="Wang X.J."/>
            <person name="Zhu J.G."/>
            <person name="Ruan X.D."/>
            <person name="Zhao L."/>
            <person name="Wei J.T."/>
            <person name="Ye R.Z."/>
            <person name="Que T.C."/>
            <person name="Du C.H."/>
            <person name="Zhou Y.H."/>
            <person name="Cheng J.X."/>
            <person name="Dai P.F."/>
            <person name="Guo W.B."/>
            <person name="Han X.H."/>
            <person name="Huang E.J."/>
            <person name="Li L.F."/>
            <person name="Wei W."/>
            <person name="Gao Y.C."/>
            <person name="Liu J.Z."/>
            <person name="Shao H.Z."/>
            <person name="Wang X."/>
            <person name="Wang C.C."/>
            <person name="Yang T.C."/>
            <person name="Huo Q.B."/>
            <person name="Li W."/>
            <person name="Chen H.Y."/>
            <person name="Chen S.E."/>
            <person name="Zhou L.G."/>
            <person name="Ni X.B."/>
            <person name="Tian J.H."/>
            <person name="Sheng Y."/>
            <person name="Liu T."/>
            <person name="Pan Y.S."/>
            <person name="Xia L.Y."/>
            <person name="Li J."/>
            <person name="Zhao F."/>
            <person name="Cao W.C."/>
        </authorList>
    </citation>
    <scope>NUCLEOTIDE SEQUENCE</scope>
    <source>
        <strain evidence="2">Rsan-2018</strain>
    </source>
</reference>
<protein>
    <submittedName>
        <fullName evidence="2">Uncharacterized protein</fullName>
    </submittedName>
</protein>
<organism evidence="2 3">
    <name type="scientific">Rhipicephalus sanguineus</name>
    <name type="common">Brown dog tick</name>
    <name type="synonym">Ixodes sanguineus</name>
    <dbReference type="NCBI Taxonomy" id="34632"/>
    <lineage>
        <taxon>Eukaryota</taxon>
        <taxon>Metazoa</taxon>
        <taxon>Ecdysozoa</taxon>
        <taxon>Arthropoda</taxon>
        <taxon>Chelicerata</taxon>
        <taxon>Arachnida</taxon>
        <taxon>Acari</taxon>
        <taxon>Parasitiformes</taxon>
        <taxon>Ixodida</taxon>
        <taxon>Ixodoidea</taxon>
        <taxon>Ixodidae</taxon>
        <taxon>Rhipicephalinae</taxon>
        <taxon>Rhipicephalus</taxon>
        <taxon>Rhipicephalus</taxon>
    </lineage>
</organism>
<accession>A0A9D4T1B0</accession>
<sequence>MRCCCVPGYSTRLLFDTTAASVSTSTTVPTVHGELFPCLTQPKNTTPTNVSASPPVEIGELLTPQPESTTQGTTQKRKRTPSSASLSHEQPEDSNEGPAKSLDNDDSNEGSELAKNLVQTKQVEADLAAESAGTFNATPTGMVYAKRSLKTQTPFRLYPSMYFVQRKRWHEKERALRAKNEGLGAEQWMPTKKNC</sequence>
<proteinExistence type="predicted"/>
<reference evidence="2" key="2">
    <citation type="submission" date="2021-09" db="EMBL/GenBank/DDBJ databases">
        <authorList>
            <person name="Jia N."/>
            <person name="Wang J."/>
            <person name="Shi W."/>
            <person name="Du L."/>
            <person name="Sun Y."/>
            <person name="Zhan W."/>
            <person name="Jiang J."/>
            <person name="Wang Q."/>
            <person name="Zhang B."/>
            <person name="Ji P."/>
            <person name="Sakyi L.B."/>
            <person name="Cui X."/>
            <person name="Yuan T."/>
            <person name="Jiang B."/>
            <person name="Yang W."/>
            <person name="Lam T.T.-Y."/>
            <person name="Chang Q."/>
            <person name="Ding S."/>
            <person name="Wang X."/>
            <person name="Zhu J."/>
            <person name="Ruan X."/>
            <person name="Zhao L."/>
            <person name="Wei J."/>
            <person name="Que T."/>
            <person name="Du C."/>
            <person name="Cheng J."/>
            <person name="Dai P."/>
            <person name="Han X."/>
            <person name="Huang E."/>
            <person name="Gao Y."/>
            <person name="Liu J."/>
            <person name="Shao H."/>
            <person name="Ye R."/>
            <person name="Li L."/>
            <person name="Wei W."/>
            <person name="Wang X."/>
            <person name="Wang C."/>
            <person name="Huo Q."/>
            <person name="Li W."/>
            <person name="Guo W."/>
            <person name="Chen H."/>
            <person name="Chen S."/>
            <person name="Zhou L."/>
            <person name="Zhou L."/>
            <person name="Ni X."/>
            <person name="Tian J."/>
            <person name="Zhou Y."/>
            <person name="Sheng Y."/>
            <person name="Liu T."/>
            <person name="Pan Y."/>
            <person name="Xia L."/>
            <person name="Li J."/>
            <person name="Zhao F."/>
            <person name="Cao W."/>
        </authorList>
    </citation>
    <scope>NUCLEOTIDE SEQUENCE</scope>
    <source>
        <strain evidence="2">Rsan-2018</strain>
        <tissue evidence="2">Larvae</tissue>
    </source>
</reference>
<keyword evidence="3" id="KW-1185">Reference proteome</keyword>
<dbReference type="EMBL" id="JABSTV010001248">
    <property type="protein sequence ID" value="KAH7968176.1"/>
    <property type="molecule type" value="Genomic_DNA"/>
</dbReference>
<dbReference type="Proteomes" id="UP000821837">
    <property type="component" value="Unassembled WGS sequence"/>
</dbReference>
<evidence type="ECO:0000256" key="1">
    <source>
        <dbReference type="SAM" id="MobiDB-lite"/>
    </source>
</evidence>
<name>A0A9D4T1B0_RHISA</name>
<evidence type="ECO:0000313" key="2">
    <source>
        <dbReference type="EMBL" id="KAH7968176.1"/>
    </source>
</evidence>
<dbReference type="AlphaFoldDB" id="A0A9D4T1B0"/>
<comment type="caution">
    <text evidence="2">The sequence shown here is derived from an EMBL/GenBank/DDBJ whole genome shotgun (WGS) entry which is preliminary data.</text>
</comment>
<feature type="region of interest" description="Disordered" evidence="1">
    <location>
        <begin position="38"/>
        <end position="110"/>
    </location>
</feature>
<evidence type="ECO:0000313" key="3">
    <source>
        <dbReference type="Proteomes" id="UP000821837"/>
    </source>
</evidence>
<gene>
    <name evidence="2" type="ORF">HPB52_006427</name>
</gene>
<feature type="compositionally biased region" description="Polar residues" evidence="1">
    <location>
        <begin position="41"/>
        <end position="52"/>
    </location>
</feature>